<accession>A0A089LDV8</accession>
<name>A0A089LDV8_PAEBO</name>
<reference evidence="1" key="1">
    <citation type="submission" date="2014-08" db="EMBL/GenBank/DDBJ databases">
        <title>Comparative genomics of the Paenibacillus odorifer group.</title>
        <authorList>
            <person name="den Bakker H.C."/>
            <person name="Tsai Y.-C.Y.-C."/>
            <person name="Martin N."/>
            <person name="Korlach J."/>
            <person name="Wiedmann M."/>
        </authorList>
    </citation>
    <scope>NUCLEOTIDE SEQUENCE [LARGE SCALE GENOMIC DNA]</scope>
    <source>
        <strain evidence="1">DSM 13188</strain>
    </source>
</reference>
<dbReference type="EMBL" id="CP009285">
    <property type="protein sequence ID" value="AIQ58280.1"/>
    <property type="molecule type" value="Genomic_DNA"/>
</dbReference>
<evidence type="ECO:0000313" key="2">
    <source>
        <dbReference type="Proteomes" id="UP000029518"/>
    </source>
</evidence>
<proteinExistence type="predicted"/>
<dbReference type="KEGG" id="pbd:PBOR_16060"/>
<dbReference type="HOGENOM" id="CLU_2771943_0_0_9"/>
<evidence type="ECO:0000313" key="1">
    <source>
        <dbReference type="EMBL" id="AIQ58280.1"/>
    </source>
</evidence>
<dbReference type="OrthoDB" id="2638183at2"/>
<dbReference type="RefSeq" id="WP_039298136.1">
    <property type="nucleotide sequence ID" value="NZ_CP009285.1"/>
</dbReference>
<keyword evidence="2" id="KW-1185">Reference proteome</keyword>
<dbReference type="AlphaFoldDB" id="A0A089LDV8"/>
<organism evidence="1 2">
    <name type="scientific">Paenibacillus borealis</name>
    <dbReference type="NCBI Taxonomy" id="160799"/>
    <lineage>
        <taxon>Bacteria</taxon>
        <taxon>Bacillati</taxon>
        <taxon>Bacillota</taxon>
        <taxon>Bacilli</taxon>
        <taxon>Bacillales</taxon>
        <taxon>Paenibacillaceae</taxon>
        <taxon>Paenibacillus</taxon>
    </lineage>
</organism>
<gene>
    <name evidence="1" type="ORF">PBOR_16060</name>
</gene>
<protein>
    <submittedName>
        <fullName evidence="1">Uncharacterized protein</fullName>
    </submittedName>
</protein>
<sequence>MPINRPLLTDSDLQEAIDRKLPVRVFQDDHLVNSGATVVRFTDSDVVIQSRVSDLTYYSRSRCEFFEVRP</sequence>
<dbReference type="Proteomes" id="UP000029518">
    <property type="component" value="Chromosome"/>
</dbReference>